<dbReference type="InterPro" id="IPR040898">
    <property type="entry name" value="CxC6"/>
</dbReference>
<dbReference type="Pfam" id="PF18721">
    <property type="entry name" value="CxC6"/>
    <property type="match status" value="1"/>
</dbReference>
<dbReference type="AlphaFoldDB" id="A0AAW0C5J1"/>
<feature type="domain" description="CxC6 like cysteine cluster associated with KDZ" evidence="2">
    <location>
        <begin position="94"/>
        <end position="159"/>
    </location>
</feature>
<evidence type="ECO:0000313" key="3">
    <source>
        <dbReference type="EMBL" id="KAK7034406.1"/>
    </source>
</evidence>
<dbReference type="EMBL" id="JAWWNJ010000021">
    <property type="protein sequence ID" value="KAK7034406.1"/>
    <property type="molecule type" value="Genomic_DNA"/>
</dbReference>
<organism evidence="3 4">
    <name type="scientific">Favolaschia claudopus</name>
    <dbReference type="NCBI Taxonomy" id="2862362"/>
    <lineage>
        <taxon>Eukaryota</taxon>
        <taxon>Fungi</taxon>
        <taxon>Dikarya</taxon>
        <taxon>Basidiomycota</taxon>
        <taxon>Agaricomycotina</taxon>
        <taxon>Agaricomycetes</taxon>
        <taxon>Agaricomycetidae</taxon>
        <taxon>Agaricales</taxon>
        <taxon>Marasmiineae</taxon>
        <taxon>Mycenaceae</taxon>
        <taxon>Favolaschia</taxon>
    </lineage>
</organism>
<protein>
    <recommendedName>
        <fullName evidence="2">CxC6 like cysteine cluster associated with KDZ domain-containing protein</fullName>
    </recommendedName>
</protein>
<proteinExistence type="predicted"/>
<keyword evidence="4" id="KW-1185">Reference proteome</keyword>
<evidence type="ECO:0000313" key="4">
    <source>
        <dbReference type="Proteomes" id="UP001362999"/>
    </source>
</evidence>
<comment type="caution">
    <text evidence="3">The sequence shown here is derived from an EMBL/GenBank/DDBJ whole genome shotgun (WGS) entry which is preliminary data.</text>
</comment>
<name>A0AAW0C5J1_9AGAR</name>
<sequence length="413" mass="46253">MLAEAVRAEIGVNGGFLESAMTHGCTSCTHLKRYRSDLVAEGAGFGEAQDVAGMEGVNESIDNAPSLDDTSFNPPPQQDAPLPGEPRGYVRLAVMDGKTIPHQKCALDQCEGPLVNYKNGRFCEAHLNLQNVCGIVPCGLPVRSPGELTCSTESHIQWYREYTSRFARLSFPGVRRVIRRQQEHSGGNEQHGPTLEVTLPALGDTPGNQVVHTFKAKSTYCLQTVQWACGYPVGWGKCYRSESSPQGLNRIWANFPTFKPSFIAYDDACNLLRHIITQNPNDPLPSTLIWAKAFIQRPEICDAITFCEHEYIKHRATDILCRLWCNPAPKNGSQPDLVLVEEDSNGVQHETRAFNTETAEQLNSWLSGFESQLRHYDFYVHVLLMIYAERVDRRIEKKGLHLDEEFWAEATGE</sequence>
<feature type="region of interest" description="Disordered" evidence="1">
    <location>
        <begin position="59"/>
        <end position="85"/>
    </location>
</feature>
<evidence type="ECO:0000259" key="2">
    <source>
        <dbReference type="Pfam" id="PF18721"/>
    </source>
</evidence>
<reference evidence="3 4" key="1">
    <citation type="journal article" date="2024" name="J Genomics">
        <title>Draft genome sequencing and assembly of Favolaschia claudopus CIRM-BRFM 2984 isolated from oak limbs.</title>
        <authorList>
            <person name="Navarro D."/>
            <person name="Drula E."/>
            <person name="Chaduli D."/>
            <person name="Cazenave R."/>
            <person name="Ahrendt S."/>
            <person name="Wang J."/>
            <person name="Lipzen A."/>
            <person name="Daum C."/>
            <person name="Barry K."/>
            <person name="Grigoriev I.V."/>
            <person name="Favel A."/>
            <person name="Rosso M.N."/>
            <person name="Martin F."/>
        </authorList>
    </citation>
    <scope>NUCLEOTIDE SEQUENCE [LARGE SCALE GENOMIC DNA]</scope>
    <source>
        <strain evidence="3 4">CIRM-BRFM 2984</strain>
    </source>
</reference>
<gene>
    <name evidence="3" type="ORF">R3P38DRAFT_3185266</name>
</gene>
<accession>A0AAW0C5J1</accession>
<dbReference type="Proteomes" id="UP001362999">
    <property type="component" value="Unassembled WGS sequence"/>
</dbReference>
<feature type="compositionally biased region" description="Polar residues" evidence="1">
    <location>
        <begin position="60"/>
        <end position="72"/>
    </location>
</feature>
<evidence type="ECO:0000256" key="1">
    <source>
        <dbReference type="SAM" id="MobiDB-lite"/>
    </source>
</evidence>